<evidence type="ECO:0000256" key="1">
    <source>
        <dbReference type="SAM" id="SignalP"/>
    </source>
</evidence>
<name>A0A8H6ZTD2_PLEOS</name>
<proteinExistence type="predicted"/>
<dbReference type="AlphaFoldDB" id="A0A8H6ZTD2"/>
<keyword evidence="3" id="KW-1185">Reference proteome</keyword>
<dbReference type="Proteomes" id="UP000623687">
    <property type="component" value="Unassembled WGS sequence"/>
</dbReference>
<dbReference type="VEuPathDB" id="FungiDB:PC9H_007133"/>
<feature type="signal peptide" evidence="1">
    <location>
        <begin position="1"/>
        <end position="21"/>
    </location>
</feature>
<dbReference type="OrthoDB" id="10063670at2759"/>
<protein>
    <submittedName>
        <fullName evidence="2">Uncharacterized protein</fullName>
    </submittedName>
</protein>
<gene>
    <name evidence="2" type="ORF">PC9H_007133</name>
</gene>
<evidence type="ECO:0000313" key="2">
    <source>
        <dbReference type="EMBL" id="KAF7427916.1"/>
    </source>
</evidence>
<dbReference type="GeneID" id="59376951"/>
<dbReference type="PANTHER" id="PTHR37475:SF1">
    <property type="entry name" value="ZYGOTE-SPECIFIC PROTEIN"/>
    <property type="match status" value="1"/>
</dbReference>
<evidence type="ECO:0000313" key="3">
    <source>
        <dbReference type="Proteomes" id="UP000623687"/>
    </source>
</evidence>
<dbReference type="PANTHER" id="PTHR37475">
    <property type="entry name" value="ZYGOTE-SPECIFIC CLASS V COPY B GENE PROTEIN"/>
    <property type="match status" value="1"/>
</dbReference>
<dbReference type="EMBL" id="JACETU010000005">
    <property type="protein sequence ID" value="KAF7427916.1"/>
    <property type="molecule type" value="Genomic_DNA"/>
</dbReference>
<feature type="chain" id="PRO_5034626628" evidence="1">
    <location>
        <begin position="22"/>
        <end position="136"/>
    </location>
</feature>
<reference evidence="2" key="1">
    <citation type="submission" date="2019-07" db="EMBL/GenBank/DDBJ databases">
        <authorList>
            <person name="Palmer J.M."/>
        </authorList>
    </citation>
    <scope>NUCLEOTIDE SEQUENCE</scope>
    <source>
        <strain evidence="2">PC9</strain>
    </source>
</reference>
<accession>A0A8H6ZTD2</accession>
<organism evidence="2 3">
    <name type="scientific">Pleurotus ostreatus</name>
    <name type="common">Oyster mushroom</name>
    <name type="synonym">White-rot fungus</name>
    <dbReference type="NCBI Taxonomy" id="5322"/>
    <lineage>
        <taxon>Eukaryota</taxon>
        <taxon>Fungi</taxon>
        <taxon>Dikarya</taxon>
        <taxon>Basidiomycota</taxon>
        <taxon>Agaricomycotina</taxon>
        <taxon>Agaricomycetes</taxon>
        <taxon>Agaricomycetidae</taxon>
        <taxon>Agaricales</taxon>
        <taxon>Pleurotineae</taxon>
        <taxon>Pleurotaceae</taxon>
        <taxon>Pleurotus</taxon>
    </lineage>
</organism>
<keyword evidence="1" id="KW-0732">Signal</keyword>
<comment type="caution">
    <text evidence="2">The sequence shown here is derived from an EMBL/GenBank/DDBJ whole genome shotgun (WGS) entry which is preliminary data.</text>
</comment>
<sequence>MHVSKLAPAAAVLAALSGVEAGPTALSSVEASSTALSGVKASSTALSSVEASSTTLSSVKASSTATALSRVEADPIAYGLCQTGCNAVAVSCYAAAGFTFGTVIATPEAPAAVLACNAALGACSATCATGLVAPTS</sequence>
<dbReference type="RefSeq" id="XP_036630288.1">
    <property type="nucleotide sequence ID" value="XM_036776668.1"/>
</dbReference>